<dbReference type="CDD" id="cd18791">
    <property type="entry name" value="SF2_C_RHA"/>
    <property type="match status" value="1"/>
</dbReference>
<evidence type="ECO:0000256" key="6">
    <source>
        <dbReference type="ARBA" id="ARBA00022806"/>
    </source>
</evidence>
<proteinExistence type="inferred from homology"/>
<evidence type="ECO:0000256" key="13">
    <source>
        <dbReference type="SAM" id="MobiDB-lite"/>
    </source>
</evidence>
<accession>A0A127ZFM2</accession>
<keyword evidence="4" id="KW-0547">Nucleotide-binding</keyword>
<feature type="compositionally biased region" description="Basic and acidic residues" evidence="13">
    <location>
        <begin position="268"/>
        <end position="310"/>
    </location>
</feature>
<dbReference type="PROSITE" id="PS51194">
    <property type="entry name" value="HELICASE_CTER"/>
    <property type="match status" value="1"/>
</dbReference>
<dbReference type="SUPFAM" id="SSF52540">
    <property type="entry name" value="P-loop containing nucleoside triphosphate hydrolases"/>
    <property type="match status" value="1"/>
</dbReference>
<dbReference type="GO" id="GO:0000398">
    <property type="term" value="P:mRNA splicing, via spliceosome"/>
    <property type="evidence" value="ECO:0007669"/>
    <property type="project" value="UniProtKB-ARBA"/>
</dbReference>
<feature type="compositionally biased region" description="Basic and acidic residues" evidence="13">
    <location>
        <begin position="1247"/>
        <end position="1281"/>
    </location>
</feature>
<feature type="domain" description="Helicase C-terminal" evidence="15">
    <location>
        <begin position="809"/>
        <end position="984"/>
    </location>
</feature>
<evidence type="ECO:0000256" key="3">
    <source>
        <dbReference type="ARBA" id="ARBA00022664"/>
    </source>
</evidence>
<keyword evidence="5" id="KW-0378">Hydrolase</keyword>
<evidence type="ECO:0000256" key="12">
    <source>
        <dbReference type="ARBA" id="ARBA00070009"/>
    </source>
</evidence>
<dbReference type="FunFam" id="3.40.50.300:FF:000007">
    <property type="entry name" value="Pre-mRNA-splicing factor ATP-dependent RNA helicase"/>
    <property type="match status" value="1"/>
</dbReference>
<comment type="catalytic activity">
    <reaction evidence="11">
        <text>ATP + H2O = ADP + phosphate + H(+)</text>
        <dbReference type="Rhea" id="RHEA:13065"/>
        <dbReference type="ChEBI" id="CHEBI:15377"/>
        <dbReference type="ChEBI" id="CHEBI:15378"/>
        <dbReference type="ChEBI" id="CHEBI:30616"/>
        <dbReference type="ChEBI" id="CHEBI:43474"/>
        <dbReference type="ChEBI" id="CHEBI:456216"/>
        <dbReference type="EC" id="3.6.4.13"/>
    </reaction>
</comment>
<dbReference type="InterPro" id="IPR048333">
    <property type="entry name" value="HA2_WH"/>
</dbReference>
<feature type="region of interest" description="Disordered" evidence="13">
    <location>
        <begin position="1241"/>
        <end position="1309"/>
    </location>
</feature>
<evidence type="ECO:0000256" key="7">
    <source>
        <dbReference type="ARBA" id="ARBA00022840"/>
    </source>
</evidence>
<dbReference type="SMART" id="SM00487">
    <property type="entry name" value="DEXDc"/>
    <property type="match status" value="1"/>
</dbReference>
<feature type="compositionally biased region" description="Basic and acidic residues" evidence="13">
    <location>
        <begin position="320"/>
        <end position="340"/>
    </location>
</feature>
<feature type="region of interest" description="Disordered" evidence="13">
    <location>
        <begin position="66"/>
        <end position="121"/>
    </location>
</feature>
<dbReference type="GO" id="GO:0034458">
    <property type="term" value="F:3'-5' RNA helicase activity"/>
    <property type="evidence" value="ECO:0007669"/>
    <property type="project" value="TreeGrafter"/>
</dbReference>
<evidence type="ECO:0000259" key="14">
    <source>
        <dbReference type="PROSITE" id="PS51192"/>
    </source>
</evidence>
<dbReference type="Pfam" id="PF00271">
    <property type="entry name" value="Helicase_C"/>
    <property type="match status" value="1"/>
</dbReference>
<dbReference type="Pfam" id="PF21010">
    <property type="entry name" value="HA2_C"/>
    <property type="match status" value="1"/>
</dbReference>
<feature type="region of interest" description="Disordered" evidence="13">
    <location>
        <begin position="134"/>
        <end position="383"/>
    </location>
</feature>
<dbReference type="SMART" id="SM00490">
    <property type="entry name" value="HELICc"/>
    <property type="match status" value="1"/>
</dbReference>
<keyword evidence="7" id="KW-0067">ATP-binding</keyword>
<dbReference type="PROSITE" id="PS51192">
    <property type="entry name" value="HELICASE_ATP_BIND_1"/>
    <property type="match status" value="1"/>
</dbReference>
<dbReference type="InterPro" id="IPR007502">
    <property type="entry name" value="Helicase-assoc_dom"/>
</dbReference>
<dbReference type="FunFam" id="3.40.50.300:FF:000615">
    <property type="entry name" value="pre-mRNA-splicing factor ATP-dependent RNA helicase DEAH7"/>
    <property type="match status" value="1"/>
</dbReference>
<evidence type="ECO:0000259" key="15">
    <source>
        <dbReference type="PROSITE" id="PS51194"/>
    </source>
</evidence>
<evidence type="ECO:0000256" key="4">
    <source>
        <dbReference type="ARBA" id="ARBA00022741"/>
    </source>
</evidence>
<dbReference type="Pfam" id="PF04408">
    <property type="entry name" value="WHD_HA2"/>
    <property type="match status" value="1"/>
</dbReference>
<dbReference type="PANTHER" id="PTHR18934">
    <property type="entry name" value="ATP-DEPENDENT RNA HELICASE"/>
    <property type="match status" value="1"/>
</dbReference>
<dbReference type="Pfam" id="PF07717">
    <property type="entry name" value="OB_NTP_bind"/>
    <property type="match status" value="1"/>
</dbReference>
<keyword evidence="8" id="KW-0508">mRNA splicing</keyword>
<comment type="subcellular location">
    <subcellularLocation>
        <location evidence="1">Nucleus</location>
    </subcellularLocation>
</comment>
<dbReference type="SMART" id="SM00847">
    <property type="entry name" value="HA2"/>
    <property type="match status" value="1"/>
</dbReference>
<dbReference type="InterPro" id="IPR014001">
    <property type="entry name" value="Helicase_ATP-bd"/>
</dbReference>
<comment type="similarity">
    <text evidence="10">Belongs to the DEAD box helicase family. DEAH subfamily. PRP16 sub-subfamily.</text>
</comment>
<feature type="region of interest" description="Disordered" evidence="13">
    <location>
        <begin position="545"/>
        <end position="605"/>
    </location>
</feature>
<dbReference type="InterPro" id="IPR011709">
    <property type="entry name" value="DEAD-box_helicase_OB_fold"/>
</dbReference>
<evidence type="ECO:0000256" key="5">
    <source>
        <dbReference type="ARBA" id="ARBA00022801"/>
    </source>
</evidence>
<dbReference type="GO" id="GO:0005681">
    <property type="term" value="C:spliceosomal complex"/>
    <property type="evidence" value="ECO:0007669"/>
    <property type="project" value="UniProtKB-ARBA"/>
</dbReference>
<dbReference type="Pfam" id="PF00270">
    <property type="entry name" value="DEAD"/>
    <property type="match status" value="1"/>
</dbReference>
<reference evidence="16" key="1">
    <citation type="submission" date="2014-06" db="EMBL/GenBank/DDBJ databases">
        <authorList>
            <person name="Ju J."/>
            <person name="Zhang J."/>
        </authorList>
    </citation>
    <scope>NUCLEOTIDE SEQUENCE</scope>
    <source>
        <strain evidence="16">SscI8</strain>
    </source>
</reference>
<dbReference type="GO" id="GO:0003723">
    <property type="term" value="F:RNA binding"/>
    <property type="evidence" value="ECO:0007669"/>
    <property type="project" value="TreeGrafter"/>
</dbReference>
<feature type="compositionally biased region" description="Low complexity" evidence="13">
    <location>
        <begin position="139"/>
        <end position="151"/>
    </location>
</feature>
<feature type="compositionally biased region" description="Low complexity" evidence="13">
    <location>
        <begin position="70"/>
        <end position="84"/>
    </location>
</feature>
<dbReference type="PANTHER" id="PTHR18934:SF91">
    <property type="entry name" value="PRE-MRNA-SPLICING FACTOR ATP-DEPENDENT RNA HELICASE PRP16"/>
    <property type="match status" value="1"/>
</dbReference>
<evidence type="ECO:0000256" key="10">
    <source>
        <dbReference type="ARBA" id="ARBA00038040"/>
    </source>
</evidence>
<dbReference type="Gene3D" id="1.20.120.1080">
    <property type="match status" value="1"/>
</dbReference>
<feature type="compositionally biased region" description="Low complexity" evidence="13">
    <location>
        <begin position="242"/>
        <end position="259"/>
    </location>
</feature>
<dbReference type="InterPro" id="IPR002464">
    <property type="entry name" value="DNA/RNA_helicase_DEAH_CS"/>
</dbReference>
<dbReference type="EMBL" id="LK056681">
    <property type="protein sequence ID" value="CDU24918.1"/>
    <property type="molecule type" value="Genomic_DNA"/>
</dbReference>
<keyword evidence="9" id="KW-0539">Nucleus</keyword>
<feature type="compositionally biased region" description="Low complexity" evidence="13">
    <location>
        <begin position="1291"/>
        <end position="1300"/>
    </location>
</feature>
<organism evidence="16">
    <name type="scientific">Sporisorium scitamineum</name>
    <dbReference type="NCBI Taxonomy" id="49012"/>
    <lineage>
        <taxon>Eukaryota</taxon>
        <taxon>Fungi</taxon>
        <taxon>Dikarya</taxon>
        <taxon>Basidiomycota</taxon>
        <taxon>Ustilaginomycotina</taxon>
        <taxon>Ustilaginomycetes</taxon>
        <taxon>Ustilaginales</taxon>
        <taxon>Ustilaginaceae</taxon>
        <taxon>Sporisorium</taxon>
    </lineage>
</organism>
<dbReference type="Gene3D" id="3.40.50.300">
    <property type="entry name" value="P-loop containing nucleotide triphosphate hydrolases"/>
    <property type="match status" value="2"/>
</dbReference>
<sequence>MPSRLNQEVAQRLSHSLPNASELLAQRVISLSRSLPTDKAFVNAARAFGRFDESFLIELRSYISSHPDKGSSGSNGAASSSSSSQQTAPAEPQRERSGLSTLGGEKHVFKAPPSSSKPRQSLLGLDRLAAAKRAELGESSSSNVAKLNSSNKRQRISSMQLSHLEDDLDSPAPASAPVEPVFKVPSRLASAAQAQMRPRGNETPSHPGGLSHTAARRLEEHRRKRAMAADARNEASSKGKQTASSTSHSSSGSARSTTSDRVNGDSWRPSDRDRDQRRAPYSDRSRDNTDRRHQNGRDETPSHRLERRTWDSTPRSSSRQSDDTDRWTPRHSDTSARSRAPDSTFPSTRSAGPRRWDETPSRRGASPSSLPDGGAQGQSWDQDDRQLDRDWYDMEEGGVAADEEHNPFAQYEDMTGQISAPLAAKKEKVTARQAQYNADTDAWERNRLQTSGVGPRTAIDLDNMDEDSENRVHLLVHDLKPPFLDGKTVFTKQLEPINPVKDGLSDMAVFARKGSRLVRETREKAERAKAAGKVAAMGGTTLGNILGVKADDDEDDPTAPSDPAKATSKDDAADETDAENHGKGDSQFARHLKTNTGGSEFSRSKTLKEQRQYLPAFACREDLMKIIRENQVIVVIGETGSGKTTQLAQFLHEDGYTKCGMIGCTQPRRVAAMSVAKRVSEEVECKLGGLVGYSIRFEDCTSAETKIKYMTDGVLLRESLNEADLDQYSAIILDEAHERSLSTDVLMGLLRKILQRRRDLKLIVTSATMNADKFASFYGGAQTFTIPGRTFPVDVLFSKTPCEDYVDSAVKQALSIHLSHPKGDILVFMTGQEDIEVTCQVIAERLSQIDDAPPLLVLPIYSQMPADLQAKIFDATENGERKCIVATNIAETSLTVDGIMYVVDAGYYKLKVYNPKVGMDSLQITPISQANANQRSGRAGRTGSGTAYRLYTEMAFRNELFANTIPEIQRTNLANTVLMLKSLGVSNLLEFDFMDPPPQDTILNSMYQLWVLGALNNVGELTPLGKKMGDFPMEPSLSKMLITSVEYGCSVEMLTIVSMLSVPSVFYRPKERQEESDAAREKFFVAESDHLTLLHVYNQWRNNGYRDSWCNKHFLHPKTLRKAREVRLQLEDIMKLQKLRLVSCSTDWDGIRKCITAGYFHQAARSAGIGEYVNCRTGIKMFLHPTSALYGLGYSPEYVVYHQVVLTSKEMMNTVTQVDPHWLAELGGAFYSIKERGSTSSVTRARRTGDLDKLTSLEQQMMKDREEEERKERERREEQRRKAASRGGGTPAIATPGATPFRSRSRRFL</sequence>
<feature type="domain" description="Helicase ATP-binding" evidence="14">
    <location>
        <begin position="624"/>
        <end position="787"/>
    </location>
</feature>
<dbReference type="InterPro" id="IPR011545">
    <property type="entry name" value="DEAD/DEAH_box_helicase_dom"/>
</dbReference>
<name>A0A127ZFM2_9BASI</name>
<evidence type="ECO:0000256" key="11">
    <source>
        <dbReference type="ARBA" id="ARBA00047984"/>
    </source>
</evidence>
<dbReference type="FunFam" id="1.20.120.1080:FF:000018">
    <property type="entry name" value="Pre-mRNA-splicing factor ATP-dependent RNA helicase prp16"/>
    <property type="match status" value="1"/>
</dbReference>
<dbReference type="GO" id="GO:0005524">
    <property type="term" value="F:ATP binding"/>
    <property type="evidence" value="ECO:0007669"/>
    <property type="project" value="UniProtKB-KW"/>
</dbReference>
<evidence type="ECO:0000256" key="1">
    <source>
        <dbReference type="ARBA" id="ARBA00004123"/>
    </source>
</evidence>
<evidence type="ECO:0000313" key="16">
    <source>
        <dbReference type="EMBL" id="CDU24918.1"/>
    </source>
</evidence>
<dbReference type="EC" id="3.6.4.13" evidence="2"/>
<dbReference type="InterPro" id="IPR027417">
    <property type="entry name" value="P-loop_NTPase"/>
</dbReference>
<dbReference type="GO" id="GO:0016787">
    <property type="term" value="F:hydrolase activity"/>
    <property type="evidence" value="ECO:0007669"/>
    <property type="project" value="UniProtKB-KW"/>
</dbReference>
<protein>
    <recommendedName>
        <fullName evidence="12">Pre-mRNA-splicing factor ATP-dependent RNA helicase PRP16</fullName>
        <ecNumber evidence="2">3.6.4.13</ecNumber>
    </recommendedName>
</protein>
<dbReference type="PROSITE" id="PS00690">
    <property type="entry name" value="DEAH_ATP_HELICASE"/>
    <property type="match status" value="1"/>
</dbReference>
<keyword evidence="3" id="KW-0507">mRNA processing</keyword>
<evidence type="ECO:0000256" key="8">
    <source>
        <dbReference type="ARBA" id="ARBA00023187"/>
    </source>
</evidence>
<dbReference type="OrthoDB" id="10253254at2759"/>
<dbReference type="InterPro" id="IPR001650">
    <property type="entry name" value="Helicase_C-like"/>
</dbReference>
<evidence type="ECO:0000256" key="9">
    <source>
        <dbReference type="ARBA" id="ARBA00023242"/>
    </source>
</evidence>
<evidence type="ECO:0000256" key="2">
    <source>
        <dbReference type="ARBA" id="ARBA00012552"/>
    </source>
</evidence>
<keyword evidence="6" id="KW-0347">Helicase</keyword>
<gene>
    <name evidence="16" type="ORF">SPSC_04751</name>
</gene>